<dbReference type="RefSeq" id="WP_193538172.1">
    <property type="nucleotide sequence ID" value="NZ_JADCLJ010000022.1"/>
</dbReference>
<evidence type="ECO:0000256" key="1">
    <source>
        <dbReference type="ARBA" id="ARBA00011073"/>
    </source>
</evidence>
<feature type="chain" id="PRO_5045125803" evidence="6">
    <location>
        <begin position="29"/>
        <end position="632"/>
    </location>
</feature>
<dbReference type="InterPro" id="IPR022398">
    <property type="entry name" value="Peptidase_S8_His-AS"/>
</dbReference>
<dbReference type="Gene3D" id="3.40.50.200">
    <property type="entry name" value="Peptidase S8/S53 domain"/>
    <property type="match status" value="1"/>
</dbReference>
<dbReference type="PRINTS" id="PR00723">
    <property type="entry name" value="SUBTILISIN"/>
</dbReference>
<dbReference type="Proteomes" id="UP001516662">
    <property type="component" value="Unassembled WGS sequence"/>
</dbReference>
<gene>
    <name evidence="8" type="ORF">IMZ08_15700</name>
</gene>
<dbReference type="InterPro" id="IPR015500">
    <property type="entry name" value="Peptidase_S8_subtilisin-rel"/>
</dbReference>
<dbReference type="InterPro" id="IPR036852">
    <property type="entry name" value="Peptidase_S8/S53_dom_sf"/>
</dbReference>
<comment type="similarity">
    <text evidence="1 5">Belongs to the peptidase S8 family.</text>
</comment>
<dbReference type="Pfam" id="PF00082">
    <property type="entry name" value="Peptidase_S8"/>
    <property type="match status" value="1"/>
</dbReference>
<keyword evidence="9" id="KW-1185">Reference proteome</keyword>
<protein>
    <submittedName>
        <fullName evidence="8">S8 family serine peptidase</fullName>
    </submittedName>
</protein>
<dbReference type="Gene3D" id="2.60.120.380">
    <property type="match status" value="1"/>
</dbReference>
<keyword evidence="6" id="KW-0732">Signal</keyword>
<proteinExistence type="inferred from homology"/>
<evidence type="ECO:0000259" key="7">
    <source>
        <dbReference type="Pfam" id="PF00082"/>
    </source>
</evidence>
<reference evidence="8 9" key="1">
    <citation type="submission" date="2020-10" db="EMBL/GenBank/DDBJ databases">
        <title>Bacillus sp. HD4P25, an endophyte from a halophyte.</title>
        <authorList>
            <person name="Sun J.-Q."/>
        </authorList>
    </citation>
    <scope>NUCLEOTIDE SEQUENCE [LARGE SCALE GENOMIC DNA]</scope>
    <source>
        <strain evidence="8 9">YIM 93174</strain>
    </source>
</reference>
<feature type="domain" description="Peptidase S8/S53" evidence="7">
    <location>
        <begin position="222"/>
        <end position="506"/>
    </location>
</feature>
<dbReference type="PROSITE" id="PS51892">
    <property type="entry name" value="SUBTILASE"/>
    <property type="match status" value="1"/>
</dbReference>
<comment type="caution">
    <text evidence="8">The sequence shown here is derived from an EMBL/GenBank/DDBJ whole genome shotgun (WGS) entry which is preliminary data.</text>
</comment>
<dbReference type="PROSITE" id="PS00137">
    <property type="entry name" value="SUBTILASE_HIS"/>
    <property type="match status" value="1"/>
</dbReference>
<feature type="signal peptide" evidence="6">
    <location>
        <begin position="1"/>
        <end position="28"/>
    </location>
</feature>
<feature type="active site" description="Charge relay system" evidence="5">
    <location>
        <position position="231"/>
    </location>
</feature>
<dbReference type="InterPro" id="IPR000209">
    <property type="entry name" value="Peptidase_S8/S53_dom"/>
</dbReference>
<dbReference type="EMBL" id="JADCLJ010000022">
    <property type="protein sequence ID" value="MBE4909495.1"/>
    <property type="molecule type" value="Genomic_DNA"/>
</dbReference>
<dbReference type="PANTHER" id="PTHR43399:SF4">
    <property type="entry name" value="CELL WALL-ASSOCIATED PROTEASE"/>
    <property type="match status" value="1"/>
</dbReference>
<dbReference type="InterPro" id="IPR008979">
    <property type="entry name" value="Galactose-bd-like_sf"/>
</dbReference>
<keyword evidence="4 5" id="KW-0720">Serine protease</keyword>
<name>A0ABR9QLX2_9BACI</name>
<evidence type="ECO:0000256" key="3">
    <source>
        <dbReference type="ARBA" id="ARBA00022801"/>
    </source>
</evidence>
<sequence>MLKKVFATLTTAALVASLAIQAPAPASSSETNELELIGVEMLHHVKKTPSLGKAEFLINTSNVHIPPGIKKKLEKVPEDNNLHVLQFNGPVTEQDLKDLESLGIEVLDYIPDFAFTVKAEEHELENLTSLPKVDSVTPYLPLYKFDPQLFSKGTSGLIKATVASFKGQKQNIQVNGIEELIQYGMQNEIKYISKVTDHKLMNNEAAGILKVITSQSSYGLDGSGQTVAVADTGLDNGRNDSTMHESFRGKITALYALGRSGNANDPNGHGTHVAGSVLGDASFKGMAPKANLVFQSIMDSNGGLGGIPSNLNTLFSQAYNAGARIHTNSWGAPVNGAYTTESKEVDEYVWNNDMTILFAAGNEGSGRQTISSPGSAKNAITVGATENYRPSFGTNSDNINQVASFSSRGPTTDGRVKPDVTAPGTFILSSRSSLAPDTSFWANYNSKYAYMGGTSMATPLVAGTVALLREHFMENRGITPKPSLLKAALVIGAQDLNQSHYDQGWGRVQLANSLNVGYINETRALRTGEVAKYSFTADGSDPLKLSLVWTDYPGNPSASRALVNDLDLVITSPSGKQYVGNDFSSPYNNNWDGTNNVENVFINLSEAGTYTIEIQAYNVPSGSQDFSLAVVN</sequence>
<feature type="active site" description="Charge relay system" evidence="5">
    <location>
        <position position="455"/>
    </location>
</feature>
<dbReference type="InterPro" id="IPR023828">
    <property type="entry name" value="Peptidase_S8_Ser-AS"/>
</dbReference>
<evidence type="ECO:0000256" key="4">
    <source>
        <dbReference type="ARBA" id="ARBA00022825"/>
    </source>
</evidence>
<keyword evidence="3 5" id="KW-0378">Hydrolase</keyword>
<evidence type="ECO:0000256" key="6">
    <source>
        <dbReference type="SAM" id="SignalP"/>
    </source>
</evidence>
<feature type="active site" description="Charge relay system" evidence="5">
    <location>
        <position position="269"/>
    </location>
</feature>
<organism evidence="8 9">
    <name type="scientific">Litchfieldia luteola</name>
    <dbReference type="NCBI Taxonomy" id="682179"/>
    <lineage>
        <taxon>Bacteria</taxon>
        <taxon>Bacillati</taxon>
        <taxon>Bacillota</taxon>
        <taxon>Bacilli</taxon>
        <taxon>Bacillales</taxon>
        <taxon>Bacillaceae</taxon>
        <taxon>Litchfieldia</taxon>
    </lineage>
</organism>
<dbReference type="InterPro" id="IPR034058">
    <property type="entry name" value="TagA/B/C/D_pept_dom"/>
</dbReference>
<evidence type="ECO:0000256" key="2">
    <source>
        <dbReference type="ARBA" id="ARBA00022670"/>
    </source>
</evidence>
<dbReference type="SUPFAM" id="SSF49785">
    <property type="entry name" value="Galactose-binding domain-like"/>
    <property type="match status" value="1"/>
</dbReference>
<dbReference type="SUPFAM" id="SSF52743">
    <property type="entry name" value="Subtilisin-like"/>
    <property type="match status" value="1"/>
</dbReference>
<evidence type="ECO:0000313" key="9">
    <source>
        <dbReference type="Proteomes" id="UP001516662"/>
    </source>
</evidence>
<dbReference type="CDD" id="cd04842">
    <property type="entry name" value="Peptidases_S8_Kp43_protease"/>
    <property type="match status" value="1"/>
</dbReference>
<accession>A0ABR9QLX2</accession>
<keyword evidence="2 5" id="KW-0645">Protease</keyword>
<evidence type="ECO:0000256" key="5">
    <source>
        <dbReference type="PROSITE-ProRule" id="PRU01240"/>
    </source>
</evidence>
<dbReference type="PANTHER" id="PTHR43399">
    <property type="entry name" value="SUBTILISIN-RELATED"/>
    <property type="match status" value="1"/>
</dbReference>
<evidence type="ECO:0000313" key="8">
    <source>
        <dbReference type="EMBL" id="MBE4909495.1"/>
    </source>
</evidence>
<dbReference type="PROSITE" id="PS00138">
    <property type="entry name" value="SUBTILASE_SER"/>
    <property type="match status" value="1"/>
</dbReference>
<dbReference type="InterPro" id="IPR051048">
    <property type="entry name" value="Peptidase_S8/S53_subtilisin"/>
</dbReference>